<feature type="transmembrane region" description="Helical" evidence="1">
    <location>
        <begin position="80"/>
        <end position="104"/>
    </location>
</feature>
<accession>A0A3E1F251</accession>
<feature type="transmembrane region" description="Helical" evidence="1">
    <location>
        <begin position="216"/>
        <end position="239"/>
    </location>
</feature>
<feature type="transmembrane region" description="Helical" evidence="1">
    <location>
        <begin position="186"/>
        <end position="204"/>
    </location>
</feature>
<feature type="transmembrane region" description="Helical" evidence="1">
    <location>
        <begin position="358"/>
        <end position="378"/>
    </location>
</feature>
<gene>
    <name evidence="2" type="ORF">DXU93_02245</name>
</gene>
<feature type="transmembrane region" description="Helical" evidence="1">
    <location>
        <begin position="142"/>
        <end position="160"/>
    </location>
</feature>
<dbReference type="AlphaFoldDB" id="A0A3E1F251"/>
<proteinExistence type="predicted"/>
<comment type="caution">
    <text evidence="2">The sequence shown here is derived from an EMBL/GenBank/DDBJ whole genome shotgun (WGS) entry which is preliminary data.</text>
</comment>
<dbReference type="RefSeq" id="WP_116879612.1">
    <property type="nucleotide sequence ID" value="NZ_QURB01000001.1"/>
</dbReference>
<feature type="transmembrane region" description="Helical" evidence="1">
    <location>
        <begin position="12"/>
        <end position="30"/>
    </location>
</feature>
<keyword evidence="1" id="KW-1133">Transmembrane helix</keyword>
<dbReference type="EMBL" id="QURB01000001">
    <property type="protein sequence ID" value="RFC55777.1"/>
    <property type="molecule type" value="Genomic_DNA"/>
</dbReference>
<evidence type="ECO:0000313" key="3">
    <source>
        <dbReference type="Proteomes" id="UP000257127"/>
    </source>
</evidence>
<name>A0A3E1F251_9FLAO</name>
<reference evidence="2 3" key="1">
    <citation type="submission" date="2018-08" db="EMBL/GenBank/DDBJ databases">
        <title>The draft genome squence of Brumimicrobium sp. N62.</title>
        <authorList>
            <person name="Du Z.-J."/>
            <person name="Luo H.-R."/>
        </authorList>
    </citation>
    <scope>NUCLEOTIDE SEQUENCE [LARGE SCALE GENOMIC DNA]</scope>
    <source>
        <strain evidence="2 3">N62</strain>
    </source>
</reference>
<organism evidence="2 3">
    <name type="scientific">Brumimicrobium aurantiacum</name>
    <dbReference type="NCBI Taxonomy" id="1737063"/>
    <lineage>
        <taxon>Bacteria</taxon>
        <taxon>Pseudomonadati</taxon>
        <taxon>Bacteroidota</taxon>
        <taxon>Flavobacteriia</taxon>
        <taxon>Flavobacteriales</taxon>
        <taxon>Crocinitomicaceae</taxon>
        <taxon>Brumimicrobium</taxon>
    </lineage>
</organism>
<keyword evidence="1" id="KW-0812">Transmembrane</keyword>
<sequence length="402" mass="45913">MDYQVSNKAKIWTTILMIVGIVFTGIGIIAASGSGHLGQKFLGNLLSNSFFFFSIAISAMFFLALQYATESGWYAYVKRVIEAVTGFLPLGIGLLIVTFLSLTFTNGAHIYMWMDPEVMNEGGSHYDALSAGKGAYLNKPFFWVRTLAYLAIYYIMWNGFMKRSIQQDNSPELAEEIHFKNYRKGATFLVFFAVFSSTSAWDWLMSIDIHWFSTLFGWYVFAGAWTSAMVVIIILLLYLKKLGYLPKVNESHIHDIGKWVFATSFLWAYLWFSQYMLIWYANIPEETTYYLMRIEHYKLLYFGMFIINFAFPMLILMSRDAKRHAGILTFVGLVILAGHWLDVWIMVMGGSMGPTASIGFLEIGMAVLFLGLFVRVILVKLSKSPLVSKNHPFLDESLHHEI</sequence>
<dbReference type="PANTHER" id="PTHR43044:SF1">
    <property type="entry name" value="QUINOL:CYTOCHROME C OXIDOREDUCTASE QUINONE-BINDING SUBUNIT 2"/>
    <property type="match status" value="1"/>
</dbReference>
<evidence type="ECO:0000256" key="1">
    <source>
        <dbReference type="SAM" id="Phobius"/>
    </source>
</evidence>
<evidence type="ECO:0000313" key="2">
    <source>
        <dbReference type="EMBL" id="RFC55777.1"/>
    </source>
</evidence>
<feature type="transmembrane region" description="Helical" evidence="1">
    <location>
        <begin position="50"/>
        <end position="68"/>
    </location>
</feature>
<feature type="transmembrane region" description="Helical" evidence="1">
    <location>
        <begin position="259"/>
        <end position="279"/>
    </location>
</feature>
<keyword evidence="3" id="KW-1185">Reference proteome</keyword>
<protein>
    <submittedName>
        <fullName evidence="2">Quinol:cytochrome C oxidoreductase</fullName>
    </submittedName>
</protein>
<dbReference type="PANTHER" id="PTHR43044">
    <property type="match status" value="1"/>
</dbReference>
<feature type="transmembrane region" description="Helical" evidence="1">
    <location>
        <begin position="299"/>
        <end position="318"/>
    </location>
</feature>
<dbReference type="OrthoDB" id="140980at2"/>
<keyword evidence="1" id="KW-0472">Membrane</keyword>
<dbReference type="Proteomes" id="UP000257127">
    <property type="component" value="Unassembled WGS sequence"/>
</dbReference>
<feature type="transmembrane region" description="Helical" evidence="1">
    <location>
        <begin position="325"/>
        <end position="346"/>
    </location>
</feature>